<name>A0A7K3WRP3_9FLAO</name>
<dbReference type="GO" id="GO:0006508">
    <property type="term" value="P:proteolysis"/>
    <property type="evidence" value="ECO:0007669"/>
    <property type="project" value="InterPro"/>
</dbReference>
<dbReference type="Pfam" id="PF04389">
    <property type="entry name" value="Peptidase_M28"/>
    <property type="match status" value="1"/>
</dbReference>
<feature type="domain" description="Peptidase M28" evidence="1">
    <location>
        <begin position="220"/>
        <end position="408"/>
    </location>
</feature>
<protein>
    <submittedName>
        <fullName evidence="2">Zn-dependent exopeptidase M28</fullName>
    </submittedName>
</protein>
<organism evidence="2 3">
    <name type="scientific">Cryomorpha ignava</name>
    <dbReference type="NCBI Taxonomy" id="101383"/>
    <lineage>
        <taxon>Bacteria</taxon>
        <taxon>Pseudomonadati</taxon>
        <taxon>Bacteroidota</taxon>
        <taxon>Flavobacteriia</taxon>
        <taxon>Flavobacteriales</taxon>
        <taxon>Cryomorphaceae</taxon>
        <taxon>Cryomorpha</taxon>
    </lineage>
</organism>
<reference evidence="2 3" key="1">
    <citation type="submission" date="2020-02" db="EMBL/GenBank/DDBJ databases">
        <title>Out from the shadows clarifying the taxonomy of the family Cryomorphaceae and related taxa by utilizing the GTDB taxonomic framework.</title>
        <authorList>
            <person name="Bowman J.P."/>
        </authorList>
    </citation>
    <scope>NUCLEOTIDE SEQUENCE [LARGE SCALE GENOMIC DNA]</scope>
    <source>
        <strain evidence="2 3">QSSC 1-22</strain>
    </source>
</reference>
<proteinExistence type="predicted"/>
<evidence type="ECO:0000313" key="3">
    <source>
        <dbReference type="Proteomes" id="UP000486602"/>
    </source>
</evidence>
<evidence type="ECO:0000313" key="2">
    <source>
        <dbReference type="EMBL" id="NEN23512.1"/>
    </source>
</evidence>
<dbReference type="InterPro" id="IPR007484">
    <property type="entry name" value="Peptidase_M28"/>
</dbReference>
<evidence type="ECO:0000259" key="1">
    <source>
        <dbReference type="Pfam" id="PF04389"/>
    </source>
</evidence>
<dbReference type="SUPFAM" id="SSF53187">
    <property type="entry name" value="Zn-dependent exopeptidases"/>
    <property type="match status" value="1"/>
</dbReference>
<keyword evidence="3" id="KW-1185">Reference proteome</keyword>
<gene>
    <name evidence="2" type="ORF">G3O08_08365</name>
</gene>
<dbReference type="AlphaFoldDB" id="A0A7K3WRP3"/>
<dbReference type="Gene3D" id="3.40.630.10">
    <property type="entry name" value="Zn peptidases"/>
    <property type="match status" value="1"/>
</dbReference>
<accession>A0A7K3WRP3</accession>
<dbReference type="GO" id="GO:0008235">
    <property type="term" value="F:metalloexopeptidase activity"/>
    <property type="evidence" value="ECO:0007669"/>
    <property type="project" value="InterPro"/>
</dbReference>
<dbReference type="Proteomes" id="UP000486602">
    <property type="component" value="Unassembled WGS sequence"/>
</dbReference>
<dbReference type="PANTHER" id="PTHR12147:SF26">
    <property type="entry name" value="PEPTIDASE M28 DOMAIN-CONTAINING PROTEIN"/>
    <property type="match status" value="1"/>
</dbReference>
<dbReference type="PANTHER" id="PTHR12147">
    <property type="entry name" value="METALLOPEPTIDASE M28 FAMILY MEMBER"/>
    <property type="match status" value="1"/>
</dbReference>
<dbReference type="RefSeq" id="WP_163284819.1">
    <property type="nucleotide sequence ID" value="NZ_JAAGVY010000012.1"/>
</dbReference>
<dbReference type="EMBL" id="JAAGVY010000012">
    <property type="protein sequence ID" value="NEN23512.1"/>
    <property type="molecule type" value="Genomic_DNA"/>
</dbReference>
<comment type="caution">
    <text evidence="2">The sequence shown here is derived from an EMBL/GenBank/DDBJ whole genome shotgun (WGS) entry which is preliminary data.</text>
</comment>
<dbReference type="InterPro" id="IPR045175">
    <property type="entry name" value="M28_fam"/>
</dbReference>
<sequence length="415" mass="46130">MKTCFVFAGAFWIWLIPVSVFSQDLDYVNSQVDTLSSPAFFGRGYINDGSNLAADYLAAQFEKLRAKPVSESYFQPFIFKVNTFPKKSIVSCNGNTLVEGYDYLINPGSGSSHGKYKTVFLDSTSFQNSSPTPKKRKAIPVIDLTGIDTPDEVSLLHDFKIATLRKSPIIVLNPKKIMWSVSPQRYKNSLIEIEKGKFCTDSRKVGIDVQNAEIEYEARNIIGKISGESSDSCLVITAHYDHLGMMGNAMFPGASDNASGTAMLLDLMRFYAENKPQQDIYFISFAAEEAGLIGSKYFVDNPLFDLSKIKFLVNLDLMGSAAEGITLVNGSLFPERMRSLAAINTQNEFLPKIKLRGKAANSDHYWFSEAGVPAVFIYTLGNAKAYHDVYDVPSGLDWANYNELFTLLVTYLDTL</sequence>